<keyword evidence="2" id="KW-1185">Reference proteome</keyword>
<dbReference type="AlphaFoldDB" id="A0A938Y739"/>
<dbReference type="Proteomes" id="UP000663792">
    <property type="component" value="Unassembled WGS sequence"/>
</dbReference>
<dbReference type="EMBL" id="JAERWK010000008">
    <property type="protein sequence ID" value="MBM9467025.1"/>
    <property type="molecule type" value="Genomic_DNA"/>
</dbReference>
<proteinExistence type="predicted"/>
<protein>
    <submittedName>
        <fullName evidence="1">Uncharacterized protein</fullName>
    </submittedName>
</protein>
<reference evidence="1" key="1">
    <citation type="submission" date="2021-01" db="EMBL/GenBank/DDBJ databases">
        <title>YIM 132084 draft genome.</title>
        <authorList>
            <person name="An D."/>
        </authorList>
    </citation>
    <scope>NUCLEOTIDE SEQUENCE</scope>
    <source>
        <strain evidence="1">YIM 132084</strain>
    </source>
</reference>
<evidence type="ECO:0000313" key="1">
    <source>
        <dbReference type="EMBL" id="MBM9467025.1"/>
    </source>
</evidence>
<comment type="caution">
    <text evidence="1">The sequence shown here is derived from an EMBL/GenBank/DDBJ whole genome shotgun (WGS) entry which is preliminary data.</text>
</comment>
<accession>A0A938Y739</accession>
<evidence type="ECO:0000313" key="2">
    <source>
        <dbReference type="Proteomes" id="UP000663792"/>
    </source>
</evidence>
<gene>
    <name evidence="1" type="ORF">JL106_06970</name>
</gene>
<organism evidence="1 2">
    <name type="scientific">Nakamurella leprariae</name>
    <dbReference type="NCBI Taxonomy" id="2803911"/>
    <lineage>
        <taxon>Bacteria</taxon>
        <taxon>Bacillati</taxon>
        <taxon>Actinomycetota</taxon>
        <taxon>Actinomycetes</taxon>
        <taxon>Nakamurellales</taxon>
        <taxon>Nakamurellaceae</taxon>
        <taxon>Nakamurella</taxon>
    </lineage>
</organism>
<name>A0A938Y739_9ACTN</name>
<dbReference type="RefSeq" id="WP_205259952.1">
    <property type="nucleotide sequence ID" value="NZ_JAERWK010000008.1"/>
</dbReference>
<sequence length="55" mass="5887">MDSRPGRRTHRHDGPLVLFLVGMGINRPPVSAAYGVLPVAGHRNTAAQRLATAAR</sequence>